<gene>
    <name evidence="1" type="ORF">OWV82_002664</name>
</gene>
<keyword evidence="2" id="KW-1185">Reference proteome</keyword>
<sequence>MNTLSVVSKLNTRNSLLSLLRISKTKSQILQIQALLTTTNLIIHPFTLNQLLLSLTSPKTLNIVHAQRLFNQIQQPTTFDYNTMIKGYTHSSNPRKAFTFYVNMIGKGILVDSYTYPFVLKACELLMGLSEGREIHGVVVKRGFLSDVFVVNGLIGMYSRCCEMVYAKLVFHGSEVKDLASWNLMLAGLVQSGEMDAAQKVFDEIPDKSVISWSIMIDGYRKKNGDVVSARVLFDRMPTRDLFCWNSMIDGYAKIGDLVAAHQLFDEMPERNVISWSIMIDGYAQHGNPMEALNLFRQMLCQGVRPDVISLMGAISACAQLGALDQGRWIHMFMKRSRIAMDMAVQTALMDMYMKCGSLDEACSMFYSMSEKNVISYNVMISGLGINGFGEEALKCFAEMGREGIPKDDLVFLGVLMACSHAGLVTDGYQTFDSMKRDCGIEPKLEHFSCLIDLLGRAGQLEQALNAIESMPMKPNSALWGTLLMACRTHQNVALAEVVVERLVELKANNCGVYVILSNIYADAGMWEEALRIRKMMRDRKMKKETGRSVIEIDGNIKEFVSGEIHDIWCEELELVIRSFVKMTITWEVMPSCLPSWQV</sequence>
<dbReference type="EMBL" id="CM051394">
    <property type="protein sequence ID" value="KAJ4729968.1"/>
    <property type="molecule type" value="Genomic_DNA"/>
</dbReference>
<protein>
    <submittedName>
        <fullName evidence="1">Pentatricopeptide repeat-containing protein</fullName>
    </submittedName>
</protein>
<name>A0ACC1Z3V3_MELAZ</name>
<comment type="caution">
    <text evidence="1">The sequence shown here is derived from an EMBL/GenBank/DDBJ whole genome shotgun (WGS) entry which is preliminary data.</text>
</comment>
<evidence type="ECO:0000313" key="1">
    <source>
        <dbReference type="EMBL" id="KAJ4729968.1"/>
    </source>
</evidence>
<organism evidence="1 2">
    <name type="scientific">Melia azedarach</name>
    <name type="common">Chinaberry tree</name>
    <dbReference type="NCBI Taxonomy" id="155640"/>
    <lineage>
        <taxon>Eukaryota</taxon>
        <taxon>Viridiplantae</taxon>
        <taxon>Streptophyta</taxon>
        <taxon>Embryophyta</taxon>
        <taxon>Tracheophyta</taxon>
        <taxon>Spermatophyta</taxon>
        <taxon>Magnoliopsida</taxon>
        <taxon>eudicotyledons</taxon>
        <taxon>Gunneridae</taxon>
        <taxon>Pentapetalae</taxon>
        <taxon>rosids</taxon>
        <taxon>malvids</taxon>
        <taxon>Sapindales</taxon>
        <taxon>Meliaceae</taxon>
        <taxon>Melia</taxon>
    </lineage>
</organism>
<dbReference type="Proteomes" id="UP001164539">
    <property type="component" value="Chromosome 1"/>
</dbReference>
<reference evidence="1 2" key="1">
    <citation type="journal article" date="2023" name="Science">
        <title>Complex scaffold remodeling in plant triterpene biosynthesis.</title>
        <authorList>
            <person name="De La Pena R."/>
            <person name="Hodgson H."/>
            <person name="Liu J.C."/>
            <person name="Stephenson M.J."/>
            <person name="Martin A.C."/>
            <person name="Owen C."/>
            <person name="Harkess A."/>
            <person name="Leebens-Mack J."/>
            <person name="Jimenez L.E."/>
            <person name="Osbourn A."/>
            <person name="Sattely E.S."/>
        </authorList>
    </citation>
    <scope>NUCLEOTIDE SEQUENCE [LARGE SCALE GENOMIC DNA]</scope>
    <source>
        <strain evidence="2">cv. JPN11</strain>
        <tissue evidence="1">Leaf</tissue>
    </source>
</reference>
<proteinExistence type="predicted"/>
<evidence type="ECO:0000313" key="2">
    <source>
        <dbReference type="Proteomes" id="UP001164539"/>
    </source>
</evidence>
<accession>A0ACC1Z3V3</accession>